<keyword evidence="5" id="KW-1185">Reference proteome</keyword>
<dbReference type="EMBL" id="JALXSQ010000018">
    <property type="protein sequence ID" value="MCT2042846.1"/>
    <property type="molecule type" value="Genomic_DNA"/>
</dbReference>
<dbReference type="SUPFAM" id="SSF52266">
    <property type="entry name" value="SGNH hydrolase"/>
    <property type="match status" value="1"/>
</dbReference>
<keyword evidence="2" id="KW-0732">Signal</keyword>
<dbReference type="InterPro" id="IPR013830">
    <property type="entry name" value="SGNH_hydro"/>
</dbReference>
<dbReference type="InterPro" id="IPR037460">
    <property type="entry name" value="SEST-like"/>
</dbReference>
<organism evidence="4 5">
    <name type="scientific">Pseudoclavibacter albus</name>
    <dbReference type="NCBI Taxonomy" id="272241"/>
    <lineage>
        <taxon>Bacteria</taxon>
        <taxon>Bacillati</taxon>
        <taxon>Actinomycetota</taxon>
        <taxon>Actinomycetes</taxon>
        <taxon>Micrococcales</taxon>
        <taxon>Microbacteriaceae</taxon>
        <taxon>Pseudoclavibacter</taxon>
    </lineage>
</organism>
<protein>
    <submittedName>
        <fullName evidence="4">SGNH/GDSL hydrolase family protein</fullName>
    </submittedName>
</protein>
<accession>A0ABT2HX04</accession>
<comment type="caution">
    <text evidence="4">The sequence shown here is derived from an EMBL/GenBank/DDBJ whole genome shotgun (WGS) entry which is preliminary data.</text>
</comment>
<dbReference type="PANTHER" id="PTHR37981:SF1">
    <property type="entry name" value="SGNH HYDROLASE-TYPE ESTERASE DOMAIN-CONTAINING PROTEIN"/>
    <property type="match status" value="1"/>
</dbReference>
<keyword evidence="1" id="KW-1133">Transmembrane helix</keyword>
<dbReference type="PANTHER" id="PTHR37981">
    <property type="entry name" value="LIPASE 2"/>
    <property type="match status" value="1"/>
</dbReference>
<proteinExistence type="predicted"/>
<feature type="chain" id="PRO_5046863694" evidence="2">
    <location>
        <begin position="24"/>
        <end position="409"/>
    </location>
</feature>
<evidence type="ECO:0000313" key="4">
    <source>
        <dbReference type="EMBL" id="MCT2042846.1"/>
    </source>
</evidence>
<dbReference type="Gene3D" id="3.40.50.1110">
    <property type="entry name" value="SGNH hydrolase"/>
    <property type="match status" value="1"/>
</dbReference>
<feature type="domain" description="SGNH hydrolase-type esterase" evidence="3">
    <location>
        <begin position="60"/>
        <end position="333"/>
    </location>
</feature>
<name>A0ABT2HX04_9MICO</name>
<feature type="transmembrane region" description="Helical" evidence="1">
    <location>
        <begin position="376"/>
        <end position="395"/>
    </location>
</feature>
<keyword evidence="4" id="KW-0378">Hydrolase</keyword>
<dbReference type="Pfam" id="PF13472">
    <property type="entry name" value="Lipase_GDSL_2"/>
    <property type="match status" value="1"/>
</dbReference>
<keyword evidence="1" id="KW-0472">Membrane</keyword>
<dbReference type="InterPro" id="IPR036514">
    <property type="entry name" value="SGNH_hydro_sf"/>
</dbReference>
<reference evidence="4 5" key="1">
    <citation type="submission" date="2022-04" db="EMBL/GenBank/DDBJ databases">
        <title>Human microbiome associated bacterial genomes.</title>
        <authorList>
            <person name="Sandstrom S."/>
            <person name="Salamzade R."/>
            <person name="Kalan L.R."/>
        </authorList>
    </citation>
    <scope>NUCLEOTIDE SEQUENCE [LARGE SCALE GENOMIC DNA]</scope>
    <source>
        <strain evidence="5">p3-SID1799</strain>
    </source>
</reference>
<dbReference type="GO" id="GO:0016787">
    <property type="term" value="F:hydrolase activity"/>
    <property type="evidence" value="ECO:0007669"/>
    <property type="project" value="UniProtKB-KW"/>
</dbReference>
<evidence type="ECO:0000256" key="1">
    <source>
        <dbReference type="SAM" id="Phobius"/>
    </source>
</evidence>
<sequence>MRTLPRSLAAGVMALFALCAALVAPENALGVDTLARDANTPPATATSGEATASDPIEYVALGDSYASGYGLLPETGNPQPTCWQSYNNYPHQLASQFGFALEDRSCTGAATPNIAQDPQPLPGGATAPLQIEALSDSTDFVTITIGGNDAGFFNIASACLALDEKGPVAGEDGAFQSPNCREVYERPEGNILKDRIDYNVRDGLRRNFQAVAEAAPNADIYVVGYPAVVPVGGKIPAHGCFRPVIGLDGYAPDSVPFTDEDITFIAEIVRELNRTVEEEASAAGFTFVNTEEASSEHSVCAPRHESYIAGITITTLDPPTAQQGALHPNLPGHNYLANTAADAIQAKHPELERTPHEPMNVMPPLPAKSAQPDGRAAIFGSLGGIVLVGGTLLLLERRRRMHTISMTSR</sequence>
<keyword evidence="1" id="KW-0812">Transmembrane</keyword>
<evidence type="ECO:0000313" key="5">
    <source>
        <dbReference type="Proteomes" id="UP001525379"/>
    </source>
</evidence>
<dbReference type="CDD" id="cd01823">
    <property type="entry name" value="SEST_like"/>
    <property type="match status" value="1"/>
</dbReference>
<evidence type="ECO:0000256" key="2">
    <source>
        <dbReference type="SAM" id="SignalP"/>
    </source>
</evidence>
<feature type="signal peptide" evidence="2">
    <location>
        <begin position="1"/>
        <end position="23"/>
    </location>
</feature>
<evidence type="ECO:0000259" key="3">
    <source>
        <dbReference type="Pfam" id="PF13472"/>
    </source>
</evidence>
<dbReference type="RefSeq" id="WP_260104204.1">
    <property type="nucleotide sequence ID" value="NZ_JALXSQ010000018.1"/>
</dbReference>
<gene>
    <name evidence="4" type="ORF">M3D15_05795</name>
</gene>
<dbReference type="Proteomes" id="UP001525379">
    <property type="component" value="Unassembled WGS sequence"/>
</dbReference>